<dbReference type="InterPro" id="IPR021255">
    <property type="entry name" value="DUF2807"/>
</dbReference>
<dbReference type="Pfam" id="PF10988">
    <property type="entry name" value="DUF2807"/>
    <property type="match status" value="1"/>
</dbReference>
<feature type="signal peptide" evidence="1">
    <location>
        <begin position="1"/>
        <end position="24"/>
    </location>
</feature>
<dbReference type="PROSITE" id="PS51257">
    <property type="entry name" value="PROKAR_LIPOPROTEIN"/>
    <property type="match status" value="1"/>
</dbReference>
<dbReference type="Proteomes" id="UP000179467">
    <property type="component" value="Unassembled WGS sequence"/>
</dbReference>
<protein>
    <recommendedName>
        <fullName evidence="2">Putative auto-transporter adhesin head GIN domain-containing protein</fullName>
    </recommendedName>
</protein>
<evidence type="ECO:0000259" key="2">
    <source>
        <dbReference type="Pfam" id="PF10988"/>
    </source>
</evidence>
<accession>A0A1S1H9U8</accession>
<sequence length="238" mass="23401">MRLALIALPAALLAACNAGGPAAADNGGGGRDVRQFSAAGFDRVALRGPDDVTVRVGPAVSVRAEGDRAVLDRLEVSVVDGELRLARRKEGWNSNTRGSARFIVTLPALRGATVAGSGNMSVDHAKAREFAASIAGSGNLGVGAVEGETVDLSVNGSGNLTVAGSTRTVSGSINGSGSIRGQGLKADTASISIAGSGDADLTARSTAAISVIGSGNATVTGGAKCTIRRVGSGGANCS</sequence>
<evidence type="ECO:0000313" key="4">
    <source>
        <dbReference type="Proteomes" id="UP000179467"/>
    </source>
</evidence>
<comment type="caution">
    <text evidence="3">The sequence shown here is derived from an EMBL/GenBank/DDBJ whole genome shotgun (WGS) entry which is preliminary data.</text>
</comment>
<evidence type="ECO:0000313" key="3">
    <source>
        <dbReference type="EMBL" id="OHT18969.1"/>
    </source>
</evidence>
<dbReference type="RefSeq" id="WP_015459517.1">
    <property type="nucleotide sequence ID" value="NZ_MIPT01000001.1"/>
</dbReference>
<gene>
    <name evidence="3" type="ORF">BHE75_00949</name>
</gene>
<dbReference type="AlphaFoldDB" id="A0A1S1H9U8"/>
<dbReference type="Gene3D" id="2.160.20.120">
    <property type="match status" value="1"/>
</dbReference>
<feature type="domain" description="Putative auto-transporter adhesin head GIN" evidence="2">
    <location>
        <begin position="41"/>
        <end position="222"/>
    </location>
</feature>
<dbReference type="EMBL" id="MIPT01000001">
    <property type="protein sequence ID" value="OHT18969.1"/>
    <property type="molecule type" value="Genomic_DNA"/>
</dbReference>
<proteinExistence type="predicted"/>
<keyword evidence="4" id="KW-1185">Reference proteome</keyword>
<organism evidence="3 4">
    <name type="scientific">Edaphosphingomonas haloaromaticamans</name>
    <dbReference type="NCBI Taxonomy" id="653954"/>
    <lineage>
        <taxon>Bacteria</taxon>
        <taxon>Pseudomonadati</taxon>
        <taxon>Pseudomonadota</taxon>
        <taxon>Alphaproteobacteria</taxon>
        <taxon>Sphingomonadales</taxon>
        <taxon>Rhizorhabdaceae</taxon>
        <taxon>Edaphosphingomonas</taxon>
    </lineage>
</organism>
<dbReference type="OrthoDB" id="7841570at2"/>
<keyword evidence="1" id="KW-0732">Signal</keyword>
<reference evidence="3 4" key="1">
    <citation type="submission" date="2016-09" db="EMBL/GenBank/DDBJ databases">
        <title>Metabolic pathway, cell adaptation mechanisms and a novel monoxygenase revealed through proteogenomic-transcription analysis of a Sphingomonas haloaromaticamans strain degrading the fungicide ortho-phenylphenol.</title>
        <authorList>
            <person name="Perruchon C."/>
            <person name="Papadopoulou E.S."/>
            <person name="Rousidou C."/>
            <person name="Vasileiadis S."/>
            <person name="Tanou G."/>
            <person name="Amoutzias G."/>
            <person name="Molassiotis A."/>
            <person name="Karpouzas D.G."/>
        </authorList>
    </citation>
    <scope>NUCLEOTIDE SEQUENCE [LARGE SCALE GENOMIC DNA]</scope>
    <source>
        <strain evidence="3 4">P3</strain>
    </source>
</reference>
<feature type="chain" id="PRO_5010386253" description="Putative auto-transporter adhesin head GIN domain-containing protein" evidence="1">
    <location>
        <begin position="25"/>
        <end position="238"/>
    </location>
</feature>
<evidence type="ECO:0000256" key="1">
    <source>
        <dbReference type="SAM" id="SignalP"/>
    </source>
</evidence>
<name>A0A1S1H9U8_9SPHN</name>